<evidence type="ECO:0000313" key="2">
    <source>
        <dbReference type="Proteomes" id="UP001062846"/>
    </source>
</evidence>
<proteinExistence type="predicted"/>
<reference evidence="1" key="1">
    <citation type="submission" date="2022-02" db="EMBL/GenBank/DDBJ databases">
        <title>Plant Genome Project.</title>
        <authorList>
            <person name="Zhang R.-G."/>
        </authorList>
    </citation>
    <scope>NUCLEOTIDE SEQUENCE</scope>
    <source>
        <strain evidence="1">AT1</strain>
    </source>
</reference>
<protein>
    <submittedName>
        <fullName evidence="1">Uncharacterized protein</fullName>
    </submittedName>
</protein>
<sequence length="267" mass="28576">MLINFADKKKKPNSINEILSYNKDHIPNKDLILTTAKINVPFTCDCIGGEFLGHVFPYMVSSGDTYDVIAETYYANLTTAAWLERFNVYEPSRILDNVIMVNMTVNCSCRDAAVSRAYGLFVTCPLNWGWDSLESIADRVCDIKVEILRPRNHGLSGGVIAGISTGGVVGALLVVACIKCVLKKVPDVLPSSKRDIELNPEPGKGISPLFLSSIPVYPDGESQLSNQSQGASDGDDKKANAGGGVSAGDVSIGNITINLGNMDTEGG</sequence>
<comment type="caution">
    <text evidence="1">The sequence shown here is derived from an EMBL/GenBank/DDBJ whole genome shotgun (WGS) entry which is preliminary data.</text>
</comment>
<gene>
    <name evidence="1" type="ORF">RHMOL_Rhmol05G0068600</name>
</gene>
<keyword evidence="2" id="KW-1185">Reference proteome</keyword>
<evidence type="ECO:0000313" key="1">
    <source>
        <dbReference type="EMBL" id="KAI8554063.1"/>
    </source>
</evidence>
<dbReference type="EMBL" id="CM046392">
    <property type="protein sequence ID" value="KAI8554063.1"/>
    <property type="molecule type" value="Genomic_DNA"/>
</dbReference>
<name>A0ACC0NNI9_RHOML</name>
<dbReference type="Proteomes" id="UP001062846">
    <property type="component" value="Chromosome 5"/>
</dbReference>
<accession>A0ACC0NNI9</accession>
<organism evidence="1 2">
    <name type="scientific">Rhododendron molle</name>
    <name type="common">Chinese azalea</name>
    <name type="synonym">Azalea mollis</name>
    <dbReference type="NCBI Taxonomy" id="49168"/>
    <lineage>
        <taxon>Eukaryota</taxon>
        <taxon>Viridiplantae</taxon>
        <taxon>Streptophyta</taxon>
        <taxon>Embryophyta</taxon>
        <taxon>Tracheophyta</taxon>
        <taxon>Spermatophyta</taxon>
        <taxon>Magnoliopsida</taxon>
        <taxon>eudicotyledons</taxon>
        <taxon>Gunneridae</taxon>
        <taxon>Pentapetalae</taxon>
        <taxon>asterids</taxon>
        <taxon>Ericales</taxon>
        <taxon>Ericaceae</taxon>
        <taxon>Ericoideae</taxon>
        <taxon>Rhodoreae</taxon>
        <taxon>Rhododendron</taxon>
    </lineage>
</organism>